<accession>A0A662D525</accession>
<dbReference type="Proteomes" id="UP000277457">
    <property type="component" value="Unassembled WGS sequence"/>
</dbReference>
<organism evidence="1 2">
    <name type="scientific">Aerophobetes bacterium</name>
    <dbReference type="NCBI Taxonomy" id="2030807"/>
    <lineage>
        <taxon>Bacteria</taxon>
        <taxon>Candidatus Aerophobota</taxon>
    </lineage>
</organism>
<comment type="caution">
    <text evidence="1">The sequence shown here is derived from an EMBL/GenBank/DDBJ whole genome shotgun (WGS) entry which is preliminary data.</text>
</comment>
<evidence type="ECO:0000313" key="2">
    <source>
        <dbReference type="Proteomes" id="UP000277457"/>
    </source>
</evidence>
<name>A0A662D525_UNCAE</name>
<protein>
    <submittedName>
        <fullName evidence="1">Uncharacterized protein</fullName>
    </submittedName>
</protein>
<gene>
    <name evidence="1" type="ORF">DRZ78_00045</name>
</gene>
<reference evidence="1 2" key="1">
    <citation type="submission" date="2018-06" db="EMBL/GenBank/DDBJ databases">
        <title>Extensive metabolic versatility and redundancy in microbially diverse, dynamic hydrothermal sediments.</title>
        <authorList>
            <person name="Dombrowski N."/>
            <person name="Teske A."/>
            <person name="Baker B.J."/>
        </authorList>
    </citation>
    <scope>NUCLEOTIDE SEQUENCE [LARGE SCALE GENOMIC DNA]</scope>
    <source>
        <strain evidence="1">B7_G13</strain>
    </source>
</reference>
<proteinExistence type="predicted"/>
<dbReference type="EMBL" id="QMPY01000001">
    <property type="protein sequence ID" value="RLE08951.1"/>
    <property type="molecule type" value="Genomic_DNA"/>
</dbReference>
<dbReference type="AlphaFoldDB" id="A0A662D525"/>
<sequence>MNEKTEKAMLKRRRSEGAHIVYEKYINRQARRTAGKFVINGWGHEAFFHHSIFVSYFLKLLKFFFQALTFLTGKPLRLVSVFSLISQI</sequence>
<evidence type="ECO:0000313" key="1">
    <source>
        <dbReference type="EMBL" id="RLE08951.1"/>
    </source>
</evidence>